<evidence type="ECO:0000313" key="3">
    <source>
        <dbReference type="Proteomes" id="UP000247807"/>
    </source>
</evidence>
<keyword evidence="1" id="KW-1133">Transmembrane helix</keyword>
<gene>
    <name evidence="2" type="ORF">DNJ73_02210</name>
</gene>
<sequence>MICQQSFYWPELSKLVLQYMHNMTSFQERFSVSKVKKYIPLFVVGKLAIFTGFLLYMMQG</sequence>
<proteinExistence type="predicted"/>
<dbReference type="Proteomes" id="UP000247807">
    <property type="component" value="Unassembled WGS sequence"/>
</dbReference>
<reference evidence="2 3" key="1">
    <citation type="journal article" date="2018" name="Appl. Environ. Microbiol.">
        <title>Genome rearrangement shapes Prochlorococcus ecological adaptation.</title>
        <authorList>
            <person name="Yan W."/>
            <person name="Wei S."/>
            <person name="Wang Q."/>
            <person name="Xiao X."/>
            <person name="Zeng Q."/>
            <person name="Jiao N."/>
            <person name="Zhang R."/>
        </authorList>
    </citation>
    <scope>NUCLEOTIDE SEQUENCE [LARGE SCALE GENOMIC DNA]</scope>
    <source>
        <strain evidence="2 3">XMU1408</strain>
    </source>
</reference>
<keyword evidence="1" id="KW-0812">Transmembrane</keyword>
<dbReference type="AlphaFoldDB" id="A0A318R3S6"/>
<accession>A0A318R3S6</accession>
<feature type="transmembrane region" description="Helical" evidence="1">
    <location>
        <begin position="38"/>
        <end position="58"/>
    </location>
</feature>
<comment type="caution">
    <text evidence="2">The sequence shown here is derived from an EMBL/GenBank/DDBJ whole genome shotgun (WGS) entry which is preliminary data.</text>
</comment>
<organism evidence="2 3">
    <name type="scientific">Prochlorococcus marinus XMU1408</name>
    <dbReference type="NCBI Taxonomy" id="2213228"/>
    <lineage>
        <taxon>Bacteria</taxon>
        <taxon>Bacillati</taxon>
        <taxon>Cyanobacteriota</taxon>
        <taxon>Cyanophyceae</taxon>
        <taxon>Synechococcales</taxon>
        <taxon>Prochlorococcaceae</taxon>
        <taxon>Prochlorococcus</taxon>
    </lineage>
</organism>
<dbReference type="EMBL" id="QJUE01000002">
    <property type="protein sequence ID" value="PYE02588.1"/>
    <property type="molecule type" value="Genomic_DNA"/>
</dbReference>
<name>A0A318R3S6_PROMR</name>
<evidence type="ECO:0000256" key="1">
    <source>
        <dbReference type="SAM" id="Phobius"/>
    </source>
</evidence>
<keyword evidence="1" id="KW-0472">Membrane</keyword>
<protein>
    <submittedName>
        <fullName evidence="2">Uncharacterized protein</fullName>
    </submittedName>
</protein>
<evidence type="ECO:0000313" key="2">
    <source>
        <dbReference type="EMBL" id="PYE02588.1"/>
    </source>
</evidence>